<keyword evidence="4" id="KW-0547">Nucleotide-binding</keyword>
<dbReference type="GO" id="GO:0046084">
    <property type="term" value="P:adenine biosynthetic process"/>
    <property type="evidence" value="ECO:0007669"/>
    <property type="project" value="TreeGrafter"/>
</dbReference>
<evidence type="ECO:0000256" key="5">
    <source>
        <dbReference type="ARBA" id="ARBA00022840"/>
    </source>
</evidence>
<dbReference type="InterPro" id="IPR036921">
    <property type="entry name" value="PurM-like_N_sf"/>
</dbReference>
<dbReference type="GO" id="GO:0006189">
    <property type="term" value="P:'de novo' IMP biosynthetic process"/>
    <property type="evidence" value="ECO:0007669"/>
    <property type="project" value="UniProtKB-UniPathway"/>
</dbReference>
<keyword evidence="5" id="KW-0067">ATP-binding</keyword>
<dbReference type="Proteomes" id="UP000324748">
    <property type="component" value="Unassembled WGS sequence"/>
</dbReference>
<dbReference type="EMBL" id="VSWC01000015">
    <property type="protein sequence ID" value="KAA1112797.1"/>
    <property type="molecule type" value="Genomic_DNA"/>
</dbReference>
<dbReference type="GO" id="GO:0004637">
    <property type="term" value="F:phosphoribosylamine-glycine ligase activity"/>
    <property type="evidence" value="ECO:0007669"/>
    <property type="project" value="TreeGrafter"/>
</dbReference>
<evidence type="ECO:0000259" key="6">
    <source>
        <dbReference type="Pfam" id="PF00586"/>
    </source>
</evidence>
<dbReference type="CDD" id="cd02196">
    <property type="entry name" value="PurM"/>
    <property type="match status" value="1"/>
</dbReference>
<dbReference type="SUPFAM" id="SSF56042">
    <property type="entry name" value="PurM C-terminal domain-like"/>
    <property type="match status" value="1"/>
</dbReference>
<gene>
    <name evidence="8" type="ORF">PGT21_010922</name>
</gene>
<dbReference type="GO" id="GO:0004641">
    <property type="term" value="F:phosphoribosylformylglycinamidine cyclo-ligase activity"/>
    <property type="evidence" value="ECO:0007669"/>
    <property type="project" value="UniProtKB-EC"/>
</dbReference>
<feature type="domain" description="PurM-like N-terminal" evidence="6">
    <location>
        <begin position="78"/>
        <end position="120"/>
    </location>
</feature>
<evidence type="ECO:0000313" key="8">
    <source>
        <dbReference type="EMBL" id="KAA1112797.1"/>
    </source>
</evidence>
<dbReference type="Gene3D" id="3.30.1330.10">
    <property type="entry name" value="PurM-like, N-terminal domain"/>
    <property type="match status" value="1"/>
</dbReference>
<keyword evidence="3" id="KW-0436">Ligase</keyword>
<dbReference type="InterPro" id="IPR004733">
    <property type="entry name" value="PurM_cligase"/>
</dbReference>
<evidence type="ECO:0000256" key="4">
    <source>
        <dbReference type="ARBA" id="ARBA00022741"/>
    </source>
</evidence>
<comment type="pathway">
    <text evidence="1">Purine metabolism; IMP biosynthesis via de novo pathway; 5-amino-1-(5-phospho-D-ribosyl)imidazole from N(2)-formyl-N(1)-(5-phospho-D-ribosyl)glycinamide: step 2/2.</text>
</comment>
<proteinExistence type="predicted"/>
<dbReference type="UniPathway" id="UPA00074">
    <property type="reaction ID" value="UER00129"/>
</dbReference>
<evidence type="ECO:0000313" key="9">
    <source>
        <dbReference type="Proteomes" id="UP000324748"/>
    </source>
</evidence>
<dbReference type="InterPro" id="IPR010918">
    <property type="entry name" value="PurM-like_C_dom"/>
</dbReference>
<dbReference type="PANTHER" id="PTHR10520:SF12">
    <property type="entry name" value="TRIFUNCTIONAL PURINE BIOSYNTHETIC PROTEIN ADENOSINE-3"/>
    <property type="match status" value="1"/>
</dbReference>
<evidence type="ECO:0000259" key="7">
    <source>
        <dbReference type="Pfam" id="PF02769"/>
    </source>
</evidence>
<evidence type="ECO:0000256" key="1">
    <source>
        <dbReference type="ARBA" id="ARBA00004686"/>
    </source>
</evidence>
<evidence type="ECO:0000256" key="3">
    <source>
        <dbReference type="ARBA" id="ARBA00022598"/>
    </source>
</evidence>
<feature type="domain" description="PurM-like C-terminal" evidence="7">
    <location>
        <begin position="133"/>
        <end position="300"/>
    </location>
</feature>
<dbReference type="Gene3D" id="3.90.650.10">
    <property type="entry name" value="PurM-like C-terminal domain"/>
    <property type="match status" value="1"/>
</dbReference>
<dbReference type="InterPro" id="IPR016188">
    <property type="entry name" value="PurM-like_N"/>
</dbReference>
<keyword evidence="9" id="KW-1185">Reference proteome</keyword>
<dbReference type="Pfam" id="PF02769">
    <property type="entry name" value="AIRS_C"/>
    <property type="match status" value="1"/>
</dbReference>
<dbReference type="Pfam" id="PF00586">
    <property type="entry name" value="AIRS"/>
    <property type="match status" value="1"/>
</dbReference>
<dbReference type="OrthoDB" id="3226056at2759"/>
<dbReference type="EC" id="6.3.3.1" evidence="2"/>
<comment type="caution">
    <text evidence="8">The sequence shown here is derived from an EMBL/GenBank/DDBJ whole genome shotgun (WGS) entry which is preliminary data.</text>
</comment>
<protein>
    <recommendedName>
        <fullName evidence="2">phosphoribosylformylglycinamidine cyclo-ligase</fullName>
        <ecNumber evidence="2">6.3.3.1</ecNumber>
    </recommendedName>
</protein>
<dbReference type="PANTHER" id="PTHR10520">
    <property type="entry name" value="TRIFUNCTIONAL PURINE BIOSYNTHETIC PROTEIN ADENOSINE-3-RELATED"/>
    <property type="match status" value="1"/>
</dbReference>
<dbReference type="InterPro" id="IPR036676">
    <property type="entry name" value="PurM-like_C_sf"/>
</dbReference>
<evidence type="ECO:0000256" key="2">
    <source>
        <dbReference type="ARBA" id="ARBA00013047"/>
    </source>
</evidence>
<sequence>MVGPHPDIRLDADIRWQFQRNCTSASAPAPASGYPSAAAGIQAGILGYPPSKGPATDRLEGSPPVDEVHVPRRLEGYVVKGIAQGCQQSNCALIGGETAEMPGLYCQDDYDLAGFAVGVVERSLILPRLQEIQVDDVLIGLTSSGFHSNGFSLVRKVVEMSGLGYESPCPWNPDQTLGVALLEPTRLYTQKLLPILKSEERLVKGLSHITGGGFLENVPRVLPAGLGCEINAGSFPLPAPFKWAMNQCNIAPLKMCRTFNCGIGMVLIVSKVISLLEAHDPKHTTAIHQIGRVTNQPGVEMKRLESWLS</sequence>
<dbReference type="GO" id="GO:0005524">
    <property type="term" value="F:ATP binding"/>
    <property type="evidence" value="ECO:0007669"/>
    <property type="project" value="UniProtKB-KW"/>
</dbReference>
<dbReference type="SUPFAM" id="SSF55326">
    <property type="entry name" value="PurM N-terminal domain-like"/>
    <property type="match status" value="1"/>
</dbReference>
<dbReference type="GO" id="GO:0005829">
    <property type="term" value="C:cytosol"/>
    <property type="evidence" value="ECO:0007669"/>
    <property type="project" value="TreeGrafter"/>
</dbReference>
<organism evidence="8 9">
    <name type="scientific">Puccinia graminis f. sp. tritici</name>
    <dbReference type="NCBI Taxonomy" id="56615"/>
    <lineage>
        <taxon>Eukaryota</taxon>
        <taxon>Fungi</taxon>
        <taxon>Dikarya</taxon>
        <taxon>Basidiomycota</taxon>
        <taxon>Pucciniomycotina</taxon>
        <taxon>Pucciniomycetes</taxon>
        <taxon>Pucciniales</taxon>
        <taxon>Pucciniaceae</taxon>
        <taxon>Puccinia</taxon>
    </lineage>
</organism>
<accession>A0A5B0QHW1</accession>
<name>A0A5B0QHW1_PUCGR</name>
<reference evidence="8 9" key="1">
    <citation type="submission" date="2019-05" db="EMBL/GenBank/DDBJ databases">
        <title>Emergence of the Ug99 lineage of the wheat stem rust pathogen through somatic hybridization.</title>
        <authorList>
            <person name="Li F."/>
            <person name="Upadhyaya N.M."/>
            <person name="Sperschneider J."/>
            <person name="Matny O."/>
            <person name="Nguyen-Phuc H."/>
            <person name="Mago R."/>
            <person name="Raley C."/>
            <person name="Miller M.E."/>
            <person name="Silverstein K.A.T."/>
            <person name="Henningsen E."/>
            <person name="Hirsch C.D."/>
            <person name="Visser B."/>
            <person name="Pretorius Z.A."/>
            <person name="Steffenson B.J."/>
            <person name="Schwessinger B."/>
            <person name="Dodds P.N."/>
            <person name="Figueroa M."/>
        </authorList>
    </citation>
    <scope>NUCLEOTIDE SEQUENCE [LARGE SCALE GENOMIC DNA]</scope>
    <source>
        <strain evidence="8">21-0</strain>
    </source>
</reference>
<dbReference type="AlphaFoldDB" id="A0A5B0QHW1"/>